<reference evidence="2 3" key="1">
    <citation type="journal article" date="2021" name="Nat. Commun.">
        <title>Genetic determinants of endophytism in the Arabidopsis root mycobiome.</title>
        <authorList>
            <person name="Mesny F."/>
            <person name="Miyauchi S."/>
            <person name="Thiergart T."/>
            <person name="Pickel B."/>
            <person name="Atanasova L."/>
            <person name="Karlsson M."/>
            <person name="Huettel B."/>
            <person name="Barry K.W."/>
            <person name="Haridas S."/>
            <person name="Chen C."/>
            <person name="Bauer D."/>
            <person name="Andreopoulos W."/>
            <person name="Pangilinan J."/>
            <person name="LaButti K."/>
            <person name="Riley R."/>
            <person name="Lipzen A."/>
            <person name="Clum A."/>
            <person name="Drula E."/>
            <person name="Henrissat B."/>
            <person name="Kohler A."/>
            <person name="Grigoriev I.V."/>
            <person name="Martin F.M."/>
            <person name="Hacquard S."/>
        </authorList>
    </citation>
    <scope>NUCLEOTIDE SEQUENCE [LARGE SCALE GENOMIC DNA]</scope>
    <source>
        <strain evidence="2 3">MPI-CAGE-CH-0241</strain>
    </source>
</reference>
<dbReference type="Proteomes" id="UP000777438">
    <property type="component" value="Unassembled WGS sequence"/>
</dbReference>
<evidence type="ECO:0000256" key="1">
    <source>
        <dbReference type="SAM" id="MobiDB-lite"/>
    </source>
</evidence>
<accession>A0A9P8WBS7</accession>
<evidence type="ECO:0000313" key="3">
    <source>
        <dbReference type="Proteomes" id="UP000777438"/>
    </source>
</evidence>
<name>A0A9P8WBS7_9HYPO</name>
<dbReference type="EMBL" id="JAGPYM010000004">
    <property type="protein sequence ID" value="KAH6895626.1"/>
    <property type="molecule type" value="Genomic_DNA"/>
</dbReference>
<protein>
    <submittedName>
        <fullName evidence="2">Uncharacterized protein</fullName>
    </submittedName>
</protein>
<evidence type="ECO:0000313" key="2">
    <source>
        <dbReference type="EMBL" id="KAH6895626.1"/>
    </source>
</evidence>
<feature type="region of interest" description="Disordered" evidence="1">
    <location>
        <begin position="1"/>
        <end position="27"/>
    </location>
</feature>
<sequence>MATGTGGTGIVTHDIHSVREGPSQRSCVRPRDLLDQRLPSDGVLRRVSAASADHYRAIPLSDGYHILFTDPRTGNLCLGTDAPVGSLNRLIRKVWFRPPASALSPSPLLYTAGTDTRHGVRVAATFSVSSGESISAKSKEVTSITNQGPQRSMETDKQIVVFYTIPPDMFHDISQGNALMYPLTGDGARAGREEDEAYRGSLEWIEWRPEEEYGEIDIFASMFRDSLVYPLEVQGQSVAICSNLVELVLDSGPGMVLWAFSAEGWARTWSMDVGRQQAFSHVAVQHDGSIRQVDPDDDIVMAEVEPDSTTSELRGMASHPVVDEVESLRETRWTQEFTIPRVARYQRLMSSWEGDRMSGTVSVDLVEEVSGITRMDVELG</sequence>
<comment type="caution">
    <text evidence="2">The sequence shown here is derived from an EMBL/GenBank/DDBJ whole genome shotgun (WGS) entry which is preliminary data.</text>
</comment>
<organism evidence="2 3">
    <name type="scientific">Thelonectria olida</name>
    <dbReference type="NCBI Taxonomy" id="1576542"/>
    <lineage>
        <taxon>Eukaryota</taxon>
        <taxon>Fungi</taxon>
        <taxon>Dikarya</taxon>
        <taxon>Ascomycota</taxon>
        <taxon>Pezizomycotina</taxon>
        <taxon>Sordariomycetes</taxon>
        <taxon>Hypocreomycetidae</taxon>
        <taxon>Hypocreales</taxon>
        <taxon>Nectriaceae</taxon>
        <taxon>Thelonectria</taxon>
    </lineage>
</organism>
<dbReference type="AlphaFoldDB" id="A0A9P8WBS7"/>
<proteinExistence type="predicted"/>
<gene>
    <name evidence="2" type="ORF">B0T10DRAFT_222470</name>
</gene>
<dbReference type="OrthoDB" id="1689567at2759"/>
<keyword evidence="3" id="KW-1185">Reference proteome</keyword>